<accession>I4BBU7</accession>
<evidence type="ECO:0000256" key="2">
    <source>
        <dbReference type="ARBA" id="ARBA00022692"/>
    </source>
</evidence>
<dbReference type="PRINTS" id="PR00811">
    <property type="entry name" value="BCTERIALGSPD"/>
</dbReference>
<dbReference type="HOGENOM" id="CLU_006756_1_1_12"/>
<feature type="domain" description="Type II/III secretion system secretin-like" evidence="9">
    <location>
        <begin position="500"/>
        <end position="657"/>
    </location>
</feature>
<name>I4BBU7_TURPD</name>
<dbReference type="InterPro" id="IPR038591">
    <property type="entry name" value="NolW-like_sf"/>
</dbReference>
<protein>
    <submittedName>
        <fullName evidence="12">Type II secretion system protein D (GspD)</fullName>
    </submittedName>
</protein>
<organism evidence="12 13">
    <name type="scientific">Turneriella parva (strain ATCC BAA-1111 / DSM 21527 / NCTC 11395 / H)</name>
    <name type="common">Leptospira parva</name>
    <dbReference type="NCBI Taxonomy" id="869212"/>
    <lineage>
        <taxon>Bacteria</taxon>
        <taxon>Pseudomonadati</taxon>
        <taxon>Spirochaetota</taxon>
        <taxon>Spirochaetia</taxon>
        <taxon>Leptospirales</taxon>
        <taxon>Leptospiraceae</taxon>
        <taxon>Turneriella</taxon>
    </lineage>
</organism>
<feature type="region of interest" description="Disordered" evidence="7">
    <location>
        <begin position="24"/>
        <end position="145"/>
    </location>
</feature>
<feature type="compositionally biased region" description="Low complexity" evidence="7">
    <location>
        <begin position="48"/>
        <end position="63"/>
    </location>
</feature>
<dbReference type="InterPro" id="IPR004845">
    <property type="entry name" value="T2SS_GspD_CS"/>
</dbReference>
<feature type="signal peptide" evidence="8">
    <location>
        <begin position="1"/>
        <end position="26"/>
    </location>
</feature>
<dbReference type="InterPro" id="IPR004846">
    <property type="entry name" value="T2SS/T3SS_dom"/>
</dbReference>
<keyword evidence="4" id="KW-0472">Membrane</keyword>
<keyword evidence="3 8" id="KW-0732">Signal</keyword>
<evidence type="ECO:0000256" key="5">
    <source>
        <dbReference type="RuleBase" id="RU004003"/>
    </source>
</evidence>
<evidence type="ECO:0000313" key="12">
    <source>
        <dbReference type="EMBL" id="AFM14754.1"/>
    </source>
</evidence>
<dbReference type="Pfam" id="PF00263">
    <property type="entry name" value="Secretin"/>
    <property type="match status" value="1"/>
</dbReference>
<dbReference type="OrthoDB" id="9779724at2"/>
<keyword evidence="13" id="KW-1185">Reference proteome</keyword>
<dbReference type="KEGG" id="tpx:Turpa_4121"/>
<evidence type="ECO:0000256" key="4">
    <source>
        <dbReference type="ARBA" id="ARBA00023136"/>
    </source>
</evidence>
<reference evidence="12 13" key="1">
    <citation type="submission" date="2012-06" db="EMBL/GenBank/DDBJ databases">
        <title>The complete chromosome of genome of Turneriella parva DSM 21527.</title>
        <authorList>
            <consortium name="US DOE Joint Genome Institute (JGI-PGF)"/>
            <person name="Lucas S."/>
            <person name="Han J."/>
            <person name="Lapidus A."/>
            <person name="Bruce D."/>
            <person name="Goodwin L."/>
            <person name="Pitluck S."/>
            <person name="Peters L."/>
            <person name="Kyrpides N."/>
            <person name="Mavromatis K."/>
            <person name="Ivanova N."/>
            <person name="Mikhailova N."/>
            <person name="Chertkov O."/>
            <person name="Detter J.C."/>
            <person name="Tapia R."/>
            <person name="Han C."/>
            <person name="Land M."/>
            <person name="Hauser L."/>
            <person name="Markowitz V."/>
            <person name="Cheng J.-F."/>
            <person name="Hugenholtz P."/>
            <person name="Woyke T."/>
            <person name="Wu D."/>
            <person name="Gronow S."/>
            <person name="Wellnitz S."/>
            <person name="Brambilla E."/>
            <person name="Klenk H.-P."/>
            <person name="Eisen J.A."/>
        </authorList>
    </citation>
    <scope>NUCLEOTIDE SEQUENCE [LARGE SCALE GENOMIC DNA]</scope>
    <source>
        <strain evidence="13">ATCC BAA-1111 / DSM 21527 / NCTC 11395 / H</strain>
    </source>
</reference>
<dbReference type="RefSeq" id="WP_014805229.1">
    <property type="nucleotide sequence ID" value="NC_018020.1"/>
</dbReference>
<comment type="subcellular location">
    <subcellularLocation>
        <location evidence="6">Cell outer membrane</location>
    </subcellularLocation>
    <subcellularLocation>
        <location evidence="1">Membrane</location>
    </subcellularLocation>
</comment>
<feature type="compositionally biased region" description="Basic and acidic residues" evidence="7">
    <location>
        <begin position="77"/>
        <end position="145"/>
    </location>
</feature>
<proteinExistence type="inferred from homology"/>
<dbReference type="STRING" id="869212.Turpa_4121"/>
<dbReference type="Pfam" id="PF21305">
    <property type="entry name" value="type_II_gspD_N0"/>
    <property type="match status" value="1"/>
</dbReference>
<feature type="chain" id="PRO_5003686133" evidence="8">
    <location>
        <begin position="27"/>
        <end position="684"/>
    </location>
</feature>
<evidence type="ECO:0000256" key="3">
    <source>
        <dbReference type="ARBA" id="ARBA00022729"/>
    </source>
</evidence>
<dbReference type="Proteomes" id="UP000006048">
    <property type="component" value="Chromosome"/>
</dbReference>
<evidence type="ECO:0000256" key="1">
    <source>
        <dbReference type="ARBA" id="ARBA00004370"/>
    </source>
</evidence>
<dbReference type="Pfam" id="PF03958">
    <property type="entry name" value="Secretin_N"/>
    <property type="match status" value="1"/>
</dbReference>
<evidence type="ECO:0000313" key="13">
    <source>
        <dbReference type="Proteomes" id="UP000006048"/>
    </source>
</evidence>
<dbReference type="AlphaFoldDB" id="I4BBU7"/>
<evidence type="ECO:0000259" key="9">
    <source>
        <dbReference type="Pfam" id="PF00263"/>
    </source>
</evidence>
<dbReference type="GO" id="GO:0009279">
    <property type="term" value="C:cell outer membrane"/>
    <property type="evidence" value="ECO:0007669"/>
    <property type="project" value="UniProtKB-SubCell"/>
</dbReference>
<sequence length="684" mass="74435">MKPLFAHSLKVLLFALIAAVALSAQDSDPSVSPAAPEPKPAEKPAAPPAEAAPAKKGGKSSPAKADKSSEAGPSDAQLEKLATESEKEAKADDEAEEPKAETRAEKAAKAKADAEKAKAEAKAAKDEKKSAKKDKDKEGGSFRPDFRDQEIQDILKIFSKIIGKNIIADEKVKGKITVISPYKIPRSLAYPYLYSMLAIKGFGIVEENENLIRVVAIKDALAGSPLIYLGREEVKDTAIKSDLPVTQILPVYGGKPSRLSAILKRLTSANTDLVDYDDINMLIITGSLFEVNRLIRIANLIDYQGPPPECDEVKDPDCGKVRVEGSVHVYRLENMQAENVEATLKKVQLPVEPVAPPTAAPGSAPAPAVTQANTQKKPIDVIAHKETNSIIFVGTNDEFELVKSLIKRIDLQRQQVLLEVLIVEVGLDNTNEFGIDWLAGKQGGAQFNSTQIATRSGYITTTGQIDTSRPTTLPGLTLTFVNDSITNILGILNAHIGRSNFLVVSAPQVLTLDNQEAEINVGEDRPVQVNAISTAVGAISQSRSFEYRPVGVKLKFTPQVNKNRMVMLNLFQEVKSITSTDSNSGNPIIGKKDIKTFVRVQDGQTIVIGGLVSNDRRTDMKKVPILGDLPLLGYLFRRQGTTNKRTNLMVFITPHIVTNRAIADKVTEDQRQNQIKEYKRSTID</sequence>
<dbReference type="PATRIC" id="fig|869212.3.peg.4163"/>
<evidence type="ECO:0000256" key="7">
    <source>
        <dbReference type="SAM" id="MobiDB-lite"/>
    </source>
</evidence>
<dbReference type="GO" id="GO:0015627">
    <property type="term" value="C:type II protein secretion system complex"/>
    <property type="evidence" value="ECO:0007669"/>
    <property type="project" value="TreeGrafter"/>
</dbReference>
<dbReference type="EMBL" id="CP002959">
    <property type="protein sequence ID" value="AFM14754.1"/>
    <property type="molecule type" value="Genomic_DNA"/>
</dbReference>
<dbReference type="PANTHER" id="PTHR30332">
    <property type="entry name" value="PROBABLE GENERAL SECRETION PATHWAY PROTEIN D"/>
    <property type="match status" value="1"/>
</dbReference>
<evidence type="ECO:0000256" key="8">
    <source>
        <dbReference type="SAM" id="SignalP"/>
    </source>
</evidence>
<keyword evidence="6" id="KW-0813">Transport</keyword>
<dbReference type="InterPro" id="IPR005644">
    <property type="entry name" value="NolW-like"/>
</dbReference>
<dbReference type="PROSITE" id="PS00875">
    <property type="entry name" value="T2SP_D"/>
    <property type="match status" value="1"/>
</dbReference>
<dbReference type="InterPro" id="IPR049371">
    <property type="entry name" value="GspD-like_N0"/>
</dbReference>
<feature type="domain" description="NolW-like" evidence="10">
    <location>
        <begin position="327"/>
        <end position="415"/>
    </location>
</feature>
<dbReference type="Gene3D" id="3.30.1370.120">
    <property type="match status" value="2"/>
</dbReference>
<dbReference type="PRINTS" id="PR01032">
    <property type="entry name" value="PHAGEIV"/>
</dbReference>
<dbReference type="GO" id="GO:0009306">
    <property type="term" value="P:protein secretion"/>
    <property type="evidence" value="ECO:0007669"/>
    <property type="project" value="InterPro"/>
</dbReference>
<gene>
    <name evidence="12" type="ordered locus">Turpa_4121</name>
</gene>
<keyword evidence="2" id="KW-0812">Transmembrane</keyword>
<evidence type="ECO:0000259" key="10">
    <source>
        <dbReference type="Pfam" id="PF03958"/>
    </source>
</evidence>
<comment type="similarity">
    <text evidence="5">Belongs to the bacterial secretin family.</text>
</comment>
<evidence type="ECO:0000256" key="6">
    <source>
        <dbReference type="RuleBase" id="RU004004"/>
    </source>
</evidence>
<dbReference type="InterPro" id="IPR050810">
    <property type="entry name" value="Bact_Secretion_Sys_Channel"/>
</dbReference>
<evidence type="ECO:0000259" key="11">
    <source>
        <dbReference type="Pfam" id="PF21305"/>
    </source>
</evidence>
<dbReference type="PANTHER" id="PTHR30332:SF24">
    <property type="entry name" value="SECRETIN GSPD-RELATED"/>
    <property type="match status" value="1"/>
</dbReference>
<feature type="domain" description="GspD-like N0" evidence="11">
    <location>
        <begin position="145"/>
        <end position="214"/>
    </location>
</feature>
<dbReference type="InterPro" id="IPR001775">
    <property type="entry name" value="GspD/PilQ"/>
</dbReference>